<dbReference type="UniPathway" id="UPA00078">
    <property type="reaction ID" value="UER00160"/>
</dbReference>
<dbReference type="Pfam" id="PF00202">
    <property type="entry name" value="Aminotran_3"/>
    <property type="match status" value="1"/>
</dbReference>
<evidence type="ECO:0000256" key="5">
    <source>
        <dbReference type="ARBA" id="ARBA00022576"/>
    </source>
</evidence>
<comment type="catalytic activity">
    <reaction evidence="11">
        <text>(8S)-8-amino-7-oxononanoate + S-adenosyl-L-methionine = S-adenosyl-4-methylsulfanyl-2-oxobutanoate + (7R,8S)-7,8-diammoniononanoate</text>
        <dbReference type="Rhea" id="RHEA:16861"/>
        <dbReference type="ChEBI" id="CHEBI:16490"/>
        <dbReference type="ChEBI" id="CHEBI:59789"/>
        <dbReference type="ChEBI" id="CHEBI:149468"/>
        <dbReference type="ChEBI" id="CHEBI:149469"/>
        <dbReference type="EC" id="2.6.1.62"/>
    </reaction>
</comment>
<dbReference type="CDD" id="cd00610">
    <property type="entry name" value="OAT_like"/>
    <property type="match status" value="1"/>
</dbReference>
<reference evidence="12 13" key="1">
    <citation type="journal article" date="2009" name="Stand. Genomic Sci.">
        <title>Complete genome sequence of Desulfotomaculum acetoxidans type strain (5575).</title>
        <authorList>
            <person name="Spring S."/>
            <person name="Lapidus A."/>
            <person name="Schroder M."/>
            <person name="Gleim D."/>
            <person name="Sims D."/>
            <person name="Meincke L."/>
            <person name="Glavina Del Rio T."/>
            <person name="Tice H."/>
            <person name="Copeland A."/>
            <person name="Cheng J.F."/>
            <person name="Lucas S."/>
            <person name="Chen F."/>
            <person name="Nolan M."/>
            <person name="Bruce D."/>
            <person name="Goodwin L."/>
            <person name="Pitluck S."/>
            <person name="Ivanova N."/>
            <person name="Mavromatis K."/>
            <person name="Mikhailova N."/>
            <person name="Pati A."/>
            <person name="Chen A."/>
            <person name="Palaniappan K."/>
            <person name="Land M."/>
            <person name="Hauser L."/>
            <person name="Chang Y.J."/>
            <person name="Jeffries C.D."/>
            <person name="Chain P."/>
            <person name="Saunders E."/>
            <person name="Brettin T."/>
            <person name="Detter J.C."/>
            <person name="Goker M."/>
            <person name="Bristow J."/>
            <person name="Eisen J.A."/>
            <person name="Markowitz V."/>
            <person name="Hugenholtz P."/>
            <person name="Kyrpides N.C."/>
            <person name="Klenk H.P."/>
            <person name="Han C."/>
        </authorList>
    </citation>
    <scope>NUCLEOTIDE SEQUENCE [LARGE SCALE GENOMIC DNA]</scope>
    <source>
        <strain evidence="13">ATCC 49208 / DSM 771 / VKM B-1644</strain>
    </source>
</reference>
<sequence>MDYVKKDLEYIWHPCSQMKDYEKLPPIIIDHAKGVYLYDIMGNRYMDVISSWWCNLLGHCNERINEAVKEQVDRLEHVIFANFSHVPAIELCDRLSQIVPKGLTKFFFTDNGSSAIEAAMKMSFQYHYQTGNPQKKRFMALNAAYHGETLGALSVGGVDLYTEIYKPMLLDIIRIDGPDCYRCCYGKSCKECNAECSKDAEKAFAGYGNESCALLVEPLVQAAAGMKIYPPVYLKKLRKLCDEYNVHLIADEIATGYGRTGKMFACEHAEISPDIMCLSKGLTGGYMPMALTVATDKIYDAFYADYNEGKAFMHSHTYCGNPLACSAAVEVLRILEDEEIIQKASGQAEYFNNLVREKIWGCPYVGDIRNIGLINAIELVKNKETKEPFDSKCRYGYQIYKRALKNGLLLRPLGDVLYFNPPLIINREEMDCAVNVCAEAIKSILR</sequence>
<dbReference type="EMBL" id="CP001720">
    <property type="protein sequence ID" value="ACV64993.1"/>
    <property type="molecule type" value="Genomic_DNA"/>
</dbReference>
<dbReference type="GO" id="GO:0030170">
    <property type="term" value="F:pyridoxal phosphate binding"/>
    <property type="evidence" value="ECO:0007669"/>
    <property type="project" value="UniProtKB-UniRule"/>
</dbReference>
<feature type="binding site" evidence="11">
    <location>
        <begin position="316"/>
        <end position="317"/>
    </location>
    <ligand>
        <name>pyridoxal 5'-phosphate</name>
        <dbReference type="ChEBI" id="CHEBI:597326"/>
    </ligand>
</feature>
<evidence type="ECO:0000256" key="9">
    <source>
        <dbReference type="ARBA" id="ARBA00022898"/>
    </source>
</evidence>
<dbReference type="Gene3D" id="3.40.640.10">
    <property type="entry name" value="Type I PLP-dependent aspartate aminotransferase-like (Major domain)"/>
    <property type="match status" value="1"/>
</dbReference>
<dbReference type="GO" id="GO:0004015">
    <property type="term" value="F:adenosylmethionine-8-amino-7-oxononanoate transaminase activity"/>
    <property type="evidence" value="ECO:0007669"/>
    <property type="project" value="UniProtKB-UniRule"/>
</dbReference>
<dbReference type="RefSeq" id="WP_015759662.1">
    <property type="nucleotide sequence ID" value="NC_013216.1"/>
</dbReference>
<comment type="subunit">
    <text evidence="3 11">Homodimer.</text>
</comment>
<dbReference type="Proteomes" id="UP000002217">
    <property type="component" value="Chromosome"/>
</dbReference>
<comment type="cofactor">
    <cofactor evidence="1 11">
        <name>pyridoxal 5'-phosphate</name>
        <dbReference type="ChEBI" id="CHEBI:597326"/>
    </cofactor>
</comment>
<dbReference type="OrthoDB" id="9807885at2"/>
<dbReference type="STRING" id="485916.Dtox_4329"/>
<feature type="binding site" evidence="11">
    <location>
        <begin position="112"/>
        <end position="113"/>
    </location>
    <ligand>
        <name>pyridoxal 5'-phosphate</name>
        <dbReference type="ChEBI" id="CHEBI:597326"/>
    </ligand>
</feature>
<evidence type="ECO:0000256" key="11">
    <source>
        <dbReference type="HAMAP-Rule" id="MF_00834"/>
    </source>
</evidence>
<dbReference type="InterPro" id="IPR005814">
    <property type="entry name" value="Aminotrans_3"/>
</dbReference>
<dbReference type="PANTHER" id="PTHR42684">
    <property type="entry name" value="ADENOSYLMETHIONINE-8-AMINO-7-OXONONANOATE AMINOTRANSFERASE"/>
    <property type="match status" value="1"/>
</dbReference>
<dbReference type="PIRSF" id="PIRSF000521">
    <property type="entry name" value="Transaminase_4ab_Lys_Orn"/>
    <property type="match status" value="1"/>
</dbReference>
<dbReference type="FunFam" id="3.40.640.10:FF:000078">
    <property type="entry name" value="Adenosylmethionine-8-amino-7-oxononanoate aminotransferase"/>
    <property type="match status" value="1"/>
</dbReference>
<feature type="binding site" evidence="11">
    <location>
        <position position="315"/>
    </location>
    <ligand>
        <name>substrate</name>
    </ligand>
</feature>
<feature type="binding site" evidence="11">
    <location>
        <position position="145"/>
    </location>
    <ligand>
        <name>substrate</name>
    </ligand>
</feature>
<dbReference type="NCBIfam" id="NF004624">
    <property type="entry name" value="PRK05964.1"/>
    <property type="match status" value="1"/>
</dbReference>
<keyword evidence="4 11" id="KW-0963">Cytoplasm</keyword>
<dbReference type="InterPro" id="IPR049704">
    <property type="entry name" value="Aminotrans_3_PPA_site"/>
</dbReference>
<dbReference type="eggNOG" id="COG0161">
    <property type="taxonomic scope" value="Bacteria"/>
</dbReference>
<dbReference type="PANTHER" id="PTHR42684:SF17">
    <property type="entry name" value="ADENOSYLMETHIONINE-8-AMINO-7-OXONONANOATE AMINOTRANSFERASE"/>
    <property type="match status" value="1"/>
</dbReference>
<keyword evidence="9 11" id="KW-0663">Pyridoxal phosphate</keyword>
<dbReference type="Gene3D" id="3.90.1150.10">
    <property type="entry name" value="Aspartate Aminotransferase, domain 1"/>
    <property type="match status" value="1"/>
</dbReference>
<evidence type="ECO:0000256" key="8">
    <source>
        <dbReference type="ARBA" id="ARBA00022756"/>
    </source>
</evidence>
<dbReference type="GO" id="GO:0005737">
    <property type="term" value="C:cytoplasm"/>
    <property type="evidence" value="ECO:0007669"/>
    <property type="project" value="UniProtKB-SubCell"/>
</dbReference>
<proteinExistence type="inferred from homology"/>
<evidence type="ECO:0000256" key="2">
    <source>
        <dbReference type="ARBA" id="ARBA00004496"/>
    </source>
</evidence>
<dbReference type="InterPro" id="IPR015422">
    <property type="entry name" value="PyrdxlP-dep_Trfase_small"/>
</dbReference>
<dbReference type="HOGENOM" id="CLU_016922_4_3_9"/>
<evidence type="ECO:0000256" key="3">
    <source>
        <dbReference type="ARBA" id="ARBA00011738"/>
    </source>
</evidence>
<dbReference type="PROSITE" id="PS00600">
    <property type="entry name" value="AA_TRANSFER_CLASS_3"/>
    <property type="match status" value="1"/>
</dbReference>
<keyword evidence="8 11" id="KW-0093">Biotin biosynthesis</keyword>
<keyword evidence="7 11" id="KW-0949">S-adenosyl-L-methionine</keyword>
<feature type="modified residue" description="N6-(pyridoxal phosphate)lysine" evidence="11">
    <location>
        <position position="280"/>
    </location>
</feature>
<evidence type="ECO:0000256" key="1">
    <source>
        <dbReference type="ARBA" id="ARBA00001933"/>
    </source>
</evidence>
<keyword evidence="5 11" id="KW-0032">Aminotransferase</keyword>
<evidence type="ECO:0000256" key="10">
    <source>
        <dbReference type="ARBA" id="ARBA00060970"/>
    </source>
</evidence>
<dbReference type="SUPFAM" id="SSF53383">
    <property type="entry name" value="PLP-dependent transferases"/>
    <property type="match status" value="1"/>
</dbReference>
<dbReference type="EC" id="2.6.1.62" evidence="11"/>
<name>C8W025_DESAS</name>
<dbReference type="AlphaFoldDB" id="C8W025"/>
<feature type="binding site" evidence="11">
    <location>
        <position position="251"/>
    </location>
    <ligand>
        <name>pyridoxal 5'-phosphate</name>
        <dbReference type="ChEBI" id="CHEBI:597326"/>
    </ligand>
</feature>
<organism evidence="12 13">
    <name type="scientific">Desulfofarcimen acetoxidans (strain ATCC 49208 / DSM 771 / KCTC 5769 / VKM B-1644 / 5575)</name>
    <name type="common">Desulfotomaculum acetoxidans</name>
    <dbReference type="NCBI Taxonomy" id="485916"/>
    <lineage>
        <taxon>Bacteria</taxon>
        <taxon>Bacillati</taxon>
        <taxon>Bacillota</taxon>
        <taxon>Clostridia</taxon>
        <taxon>Eubacteriales</taxon>
        <taxon>Peptococcaceae</taxon>
        <taxon>Desulfofarcimen</taxon>
    </lineage>
</organism>
<keyword evidence="6 11" id="KW-0808">Transferase</keyword>
<dbReference type="GO" id="GO:0009102">
    <property type="term" value="P:biotin biosynthetic process"/>
    <property type="evidence" value="ECO:0007669"/>
    <property type="project" value="UniProtKB-UniRule"/>
</dbReference>
<comment type="subcellular location">
    <subcellularLocation>
        <location evidence="2 11">Cytoplasm</location>
    </subcellularLocation>
</comment>
<dbReference type="InterPro" id="IPR015424">
    <property type="entry name" value="PyrdxlP-dep_Trfase"/>
</dbReference>
<evidence type="ECO:0000256" key="4">
    <source>
        <dbReference type="ARBA" id="ARBA00022490"/>
    </source>
</evidence>
<dbReference type="InterPro" id="IPR005815">
    <property type="entry name" value="BioA"/>
</dbReference>
<protein>
    <recommendedName>
        <fullName evidence="11">Adenosylmethionine-8-amino-7-oxononanoate aminotransferase</fullName>
        <ecNumber evidence="11">2.6.1.62</ecNumber>
    </recommendedName>
    <alternativeName>
        <fullName evidence="11">7,8-diamino-pelargonic acid aminotransferase</fullName>
        <shortName evidence="11">DAPA AT</shortName>
        <shortName evidence="11">DAPA aminotransferase</shortName>
    </alternativeName>
    <alternativeName>
        <fullName evidence="11">7,8-diaminononanoate synthase</fullName>
        <shortName evidence="11">DANS</shortName>
    </alternativeName>
    <alternativeName>
        <fullName evidence="11">Diaminopelargonic acid synthase</fullName>
    </alternativeName>
</protein>
<feature type="binding site" evidence="11">
    <location>
        <position position="280"/>
    </location>
    <ligand>
        <name>substrate</name>
    </ligand>
</feature>
<dbReference type="KEGG" id="dae:Dtox_4329"/>
<evidence type="ECO:0000256" key="6">
    <source>
        <dbReference type="ARBA" id="ARBA00022679"/>
    </source>
</evidence>
<feature type="binding site" evidence="11">
    <location>
        <position position="411"/>
    </location>
    <ligand>
        <name>substrate</name>
    </ligand>
</feature>
<comment type="pathway">
    <text evidence="11">Cofactor biosynthesis; biotin biosynthesis; 7,8-diaminononanoate from 8-amino-7-oxononanoate (SAM route): step 1/1.</text>
</comment>
<feature type="site" description="Participates in the substrate recognition with KAPA and in a stacking interaction with the adenine ring of SAM" evidence="11">
    <location>
        <position position="15"/>
    </location>
</feature>
<keyword evidence="13" id="KW-1185">Reference proteome</keyword>
<evidence type="ECO:0000313" key="13">
    <source>
        <dbReference type="Proteomes" id="UP000002217"/>
    </source>
</evidence>
<comment type="function">
    <text evidence="11">Catalyzes the transfer of the alpha-amino group from S-adenosyl-L-methionine (SAM) to 7-keto-8-aminopelargonic acid (KAPA) to form 7,8-diaminopelargonic acid (DAPA). It is the only aminotransferase known to utilize SAM as an amino donor.</text>
</comment>
<evidence type="ECO:0000256" key="7">
    <source>
        <dbReference type="ARBA" id="ARBA00022691"/>
    </source>
</evidence>
<dbReference type="HAMAP" id="MF_00834">
    <property type="entry name" value="BioA"/>
    <property type="match status" value="1"/>
</dbReference>
<evidence type="ECO:0000313" key="12">
    <source>
        <dbReference type="EMBL" id="ACV64993.1"/>
    </source>
</evidence>
<accession>C8W025</accession>
<feature type="binding site" evidence="11">
    <location>
        <position position="52"/>
    </location>
    <ligand>
        <name>substrate</name>
    </ligand>
</feature>
<dbReference type="InterPro" id="IPR015421">
    <property type="entry name" value="PyrdxlP-dep_Trfase_major"/>
</dbReference>
<gene>
    <name evidence="11" type="primary">bioA</name>
    <name evidence="12" type="ordered locus">Dtox_4329</name>
</gene>
<dbReference type="NCBIfam" id="TIGR00508">
    <property type="entry name" value="bioA"/>
    <property type="match status" value="1"/>
</dbReference>
<comment type="similarity">
    <text evidence="10 11">Belongs to the class-III pyridoxal-phosphate-dependent aminotransferase family. BioA subfamily.</text>
</comment>